<evidence type="ECO:0000313" key="3">
    <source>
        <dbReference type="Proteomes" id="UP000002197"/>
    </source>
</evidence>
<dbReference type="RefSeq" id="WP_011202083.1">
    <property type="nucleotide sequence ID" value="NC_006347.1"/>
</dbReference>
<accession>Q64YP3</accession>
<dbReference type="GO" id="GO:0008270">
    <property type="term" value="F:zinc ion binding"/>
    <property type="evidence" value="ECO:0007669"/>
    <property type="project" value="InterPro"/>
</dbReference>
<organism evidence="2 3">
    <name type="scientific">Bacteroides fragilis (strain YCH46)</name>
    <dbReference type="NCBI Taxonomy" id="295405"/>
    <lineage>
        <taxon>Bacteria</taxon>
        <taxon>Pseudomonadati</taxon>
        <taxon>Bacteroidota</taxon>
        <taxon>Bacteroidia</taxon>
        <taxon>Bacteroidales</taxon>
        <taxon>Bacteroidaceae</taxon>
        <taxon>Bacteroides</taxon>
    </lineage>
</organism>
<dbReference type="Pfam" id="PF01844">
    <property type="entry name" value="HNH"/>
    <property type="match status" value="1"/>
</dbReference>
<sequence length="216" mass="25326">MTGKDLIKILDIEAKQALYREDGKWYHNLTKFPGVLFDKGGYVIFSNKEEYHANSNLQIKQDLHIKNGLSSLVEYIHFNNLDRLYIEEIVSLKKIPEEARQIRREIEAILRNQKLVDELKIRYNNVCQICGTQIKIGENKYYSEVHHIWPLGKPHNGSDTLDNMVCVCPNCHTLLDYKAIHLNKEIFKVLKHNIADANIKYHNTLNVKWNQKTLKK</sequence>
<dbReference type="STRING" id="295405.BF0634"/>
<feature type="domain" description="HNH nuclease" evidence="1">
    <location>
        <begin position="114"/>
        <end position="173"/>
    </location>
</feature>
<dbReference type="InterPro" id="IPR003615">
    <property type="entry name" value="HNH_nuc"/>
</dbReference>
<dbReference type="HOGENOM" id="CLU_1238796_0_0_10"/>
<dbReference type="OrthoDB" id="67788at2"/>
<proteinExistence type="predicted"/>
<dbReference type="Gene3D" id="1.10.30.50">
    <property type="match status" value="1"/>
</dbReference>
<dbReference type="GO" id="GO:0003676">
    <property type="term" value="F:nucleic acid binding"/>
    <property type="evidence" value="ECO:0007669"/>
    <property type="project" value="InterPro"/>
</dbReference>
<gene>
    <name evidence="2" type="ordered locus">BF0634</name>
</gene>
<dbReference type="SMART" id="SM00507">
    <property type="entry name" value="HNHc"/>
    <property type="match status" value="1"/>
</dbReference>
<dbReference type="CDD" id="cd00085">
    <property type="entry name" value="HNHc"/>
    <property type="match status" value="1"/>
</dbReference>
<evidence type="ECO:0000259" key="1">
    <source>
        <dbReference type="SMART" id="SM00507"/>
    </source>
</evidence>
<dbReference type="Proteomes" id="UP000002197">
    <property type="component" value="Chromosome"/>
</dbReference>
<evidence type="ECO:0000313" key="2">
    <source>
        <dbReference type="EMBL" id="BAD47383.1"/>
    </source>
</evidence>
<protein>
    <recommendedName>
        <fullName evidence="1">HNH nuclease domain-containing protein</fullName>
    </recommendedName>
</protein>
<name>Q64YP3_BACFR</name>
<dbReference type="KEGG" id="bfr:BF0634"/>
<dbReference type="GO" id="GO:0004519">
    <property type="term" value="F:endonuclease activity"/>
    <property type="evidence" value="ECO:0007669"/>
    <property type="project" value="InterPro"/>
</dbReference>
<dbReference type="EMBL" id="AP006841">
    <property type="protein sequence ID" value="BAD47383.1"/>
    <property type="molecule type" value="Genomic_DNA"/>
</dbReference>
<dbReference type="PATRIC" id="fig|295405.11.peg.650"/>
<reference evidence="2 3" key="1">
    <citation type="journal article" date="2004" name="Proc. Natl. Acad. Sci. U.S.A.">
        <title>Genomic analysis of Bacteroides fragilis reveals extensive DNA inversions regulating cell surface adaptation.</title>
        <authorList>
            <person name="Kuwahara T."/>
            <person name="Yamashita A."/>
            <person name="Hirakawa H."/>
            <person name="Nakayama H."/>
            <person name="Toh H."/>
            <person name="Okada N."/>
            <person name="Kuhara S."/>
            <person name="Hattori M."/>
            <person name="Hayashi T."/>
            <person name="Ohnishi Y."/>
        </authorList>
    </citation>
    <scope>NUCLEOTIDE SEQUENCE [LARGE SCALE GENOMIC DNA]</scope>
    <source>
        <strain evidence="2 3">YCH46</strain>
    </source>
</reference>
<dbReference type="AlphaFoldDB" id="Q64YP3"/>
<dbReference type="InterPro" id="IPR002711">
    <property type="entry name" value="HNH"/>
</dbReference>